<feature type="transmembrane region" description="Helical" evidence="9">
    <location>
        <begin position="16"/>
        <end position="35"/>
    </location>
</feature>
<comment type="function">
    <text evidence="1">May have a structural role to stabilize the lipid body during desiccation of the seed by preventing coalescence of the oil. Probably interacts with both lipid and phospholipid moieties of lipid bodies. May also provide recognition signals for specific lipase anchorage in lipolysis during seedling growth.</text>
</comment>
<dbReference type="Pfam" id="PF01277">
    <property type="entry name" value="Oleosin"/>
    <property type="match status" value="1"/>
</dbReference>
<comment type="subcellular location">
    <subcellularLocation>
        <location evidence="3">Lipid droplet</location>
    </subcellularLocation>
    <subcellularLocation>
        <location evidence="2">Membrane</location>
        <topology evidence="2">Multi-pass membrane protein</topology>
    </subcellularLocation>
</comment>
<comment type="similarity">
    <text evidence="4">Belongs to the oleosin family.</text>
</comment>
<evidence type="ECO:0000313" key="11">
    <source>
        <dbReference type="Proteomes" id="UP001163823"/>
    </source>
</evidence>
<evidence type="ECO:0000256" key="8">
    <source>
        <dbReference type="ARBA" id="ARBA00023136"/>
    </source>
</evidence>
<evidence type="ECO:0000256" key="7">
    <source>
        <dbReference type="ARBA" id="ARBA00022989"/>
    </source>
</evidence>
<evidence type="ECO:0000256" key="2">
    <source>
        <dbReference type="ARBA" id="ARBA00004141"/>
    </source>
</evidence>
<protein>
    <submittedName>
        <fullName evidence="10">Oleosin</fullName>
    </submittedName>
</protein>
<name>A0AAD7PPW0_QUISA</name>
<dbReference type="GO" id="GO:0048608">
    <property type="term" value="P:reproductive structure development"/>
    <property type="evidence" value="ECO:0007669"/>
    <property type="project" value="UniProtKB-ARBA"/>
</dbReference>
<dbReference type="AlphaFoldDB" id="A0AAD7PPW0"/>
<evidence type="ECO:0000256" key="3">
    <source>
        <dbReference type="ARBA" id="ARBA00004502"/>
    </source>
</evidence>
<comment type="caution">
    <text evidence="10">The sequence shown here is derived from an EMBL/GenBank/DDBJ whole genome shotgun (WGS) entry which is preliminary data.</text>
</comment>
<keyword evidence="7 9" id="KW-1133">Transmembrane helix</keyword>
<feature type="transmembrane region" description="Helical" evidence="9">
    <location>
        <begin position="42"/>
        <end position="64"/>
    </location>
</feature>
<dbReference type="GO" id="GO:0019915">
    <property type="term" value="P:lipid storage"/>
    <property type="evidence" value="ECO:0007669"/>
    <property type="project" value="TreeGrafter"/>
</dbReference>
<keyword evidence="11" id="KW-1185">Reference proteome</keyword>
<keyword evidence="5" id="KW-0551">Lipid droplet</keyword>
<dbReference type="PANTHER" id="PTHR33203:SF37">
    <property type="entry name" value="GLYCINE-RICH PROTEIN _ OLEOSIN"/>
    <property type="match status" value="1"/>
</dbReference>
<accession>A0AAD7PPW0</accession>
<dbReference type="Proteomes" id="UP001163823">
    <property type="component" value="Chromosome 6"/>
</dbReference>
<evidence type="ECO:0000313" key="10">
    <source>
        <dbReference type="EMBL" id="KAJ7963493.1"/>
    </source>
</evidence>
<gene>
    <name evidence="10" type="ORF">O6P43_013442</name>
</gene>
<dbReference type="EMBL" id="JARAOO010000006">
    <property type="protein sequence ID" value="KAJ7963493.1"/>
    <property type="molecule type" value="Genomic_DNA"/>
</dbReference>
<dbReference type="PANTHER" id="PTHR33203">
    <property type="entry name" value="OLEOSIN"/>
    <property type="match status" value="1"/>
</dbReference>
<dbReference type="InterPro" id="IPR000136">
    <property type="entry name" value="Oleosin"/>
</dbReference>
<evidence type="ECO:0000256" key="9">
    <source>
        <dbReference type="SAM" id="Phobius"/>
    </source>
</evidence>
<evidence type="ECO:0000256" key="4">
    <source>
        <dbReference type="ARBA" id="ARBA00010858"/>
    </source>
</evidence>
<feature type="transmembrane region" description="Helical" evidence="9">
    <location>
        <begin position="70"/>
        <end position="95"/>
    </location>
</feature>
<dbReference type="GO" id="GO:0009791">
    <property type="term" value="P:post-embryonic development"/>
    <property type="evidence" value="ECO:0007669"/>
    <property type="project" value="UniProtKB-ARBA"/>
</dbReference>
<evidence type="ECO:0000256" key="6">
    <source>
        <dbReference type="ARBA" id="ARBA00022692"/>
    </source>
</evidence>
<evidence type="ECO:0000256" key="5">
    <source>
        <dbReference type="ARBA" id="ARBA00022677"/>
    </source>
</evidence>
<keyword evidence="6 9" id="KW-0812">Transmembrane</keyword>
<dbReference type="GO" id="GO:0012511">
    <property type="term" value="C:monolayer-surrounded lipid storage body"/>
    <property type="evidence" value="ECO:0007669"/>
    <property type="project" value="InterPro"/>
</dbReference>
<proteinExistence type="inferred from homology"/>
<dbReference type="GO" id="GO:0016020">
    <property type="term" value="C:membrane"/>
    <property type="evidence" value="ECO:0007669"/>
    <property type="project" value="UniProtKB-SubCell"/>
</dbReference>
<dbReference type="KEGG" id="qsa:O6P43_013442"/>
<keyword evidence="8 9" id="KW-0472">Membrane</keyword>
<organism evidence="10 11">
    <name type="scientific">Quillaja saponaria</name>
    <name type="common">Soap bark tree</name>
    <dbReference type="NCBI Taxonomy" id="32244"/>
    <lineage>
        <taxon>Eukaryota</taxon>
        <taxon>Viridiplantae</taxon>
        <taxon>Streptophyta</taxon>
        <taxon>Embryophyta</taxon>
        <taxon>Tracheophyta</taxon>
        <taxon>Spermatophyta</taxon>
        <taxon>Magnoliopsida</taxon>
        <taxon>eudicotyledons</taxon>
        <taxon>Gunneridae</taxon>
        <taxon>Pentapetalae</taxon>
        <taxon>rosids</taxon>
        <taxon>fabids</taxon>
        <taxon>Fabales</taxon>
        <taxon>Quillajaceae</taxon>
        <taxon>Quillaja</taxon>
    </lineage>
</organism>
<sequence>MADYQQGYGDETGRCSGMTVLCASLAGIAIGGPLLGMIGFSLLASATLLLVSSPLLLLFSPLLLGAASVLVGAMAGFAMAVALGLAGVSTFGWIVREVRGTRFGGGLERLGDESVQILKGKTEQDWADYSTQGIRVSRG</sequence>
<evidence type="ECO:0000256" key="1">
    <source>
        <dbReference type="ARBA" id="ARBA00002582"/>
    </source>
</evidence>
<reference evidence="10" key="1">
    <citation type="journal article" date="2023" name="Science">
        <title>Elucidation of the pathway for biosynthesis of saponin adjuvants from the soapbark tree.</title>
        <authorList>
            <person name="Reed J."/>
            <person name="Orme A."/>
            <person name="El-Demerdash A."/>
            <person name="Owen C."/>
            <person name="Martin L.B.B."/>
            <person name="Misra R.C."/>
            <person name="Kikuchi S."/>
            <person name="Rejzek M."/>
            <person name="Martin A.C."/>
            <person name="Harkess A."/>
            <person name="Leebens-Mack J."/>
            <person name="Louveau T."/>
            <person name="Stephenson M.J."/>
            <person name="Osbourn A."/>
        </authorList>
    </citation>
    <scope>NUCLEOTIDE SEQUENCE</scope>
    <source>
        <strain evidence="10">S10</strain>
    </source>
</reference>